<dbReference type="PANTHER" id="PTHR24028">
    <property type="entry name" value="CADHERIN-87A"/>
    <property type="match status" value="1"/>
</dbReference>
<evidence type="ECO:0000256" key="13">
    <source>
        <dbReference type="ARBA" id="ARBA00023180"/>
    </source>
</evidence>
<keyword evidence="5" id="KW-0479">Metal-binding</keyword>
<dbReference type="SUPFAM" id="SSF49313">
    <property type="entry name" value="Cadherin-like"/>
    <property type="match status" value="4"/>
</dbReference>
<keyword evidence="7" id="KW-0677">Repeat</keyword>
<name>A0A1X7SKI5_AMPQE</name>
<dbReference type="InterPro" id="IPR002126">
    <property type="entry name" value="Cadherin-like_dom"/>
</dbReference>
<evidence type="ECO:0000256" key="7">
    <source>
        <dbReference type="ARBA" id="ARBA00022737"/>
    </source>
</evidence>
<dbReference type="STRING" id="400682.A0A1X7SKI5"/>
<keyword evidence="10" id="KW-1133">Transmembrane helix</keyword>
<dbReference type="Gene3D" id="2.60.40.60">
    <property type="entry name" value="Cadherins"/>
    <property type="match status" value="4"/>
</dbReference>
<dbReference type="FunFam" id="2.60.40.60:FF:000039">
    <property type="entry name" value="FAT atypical cadherin 3"/>
    <property type="match status" value="1"/>
</dbReference>
<dbReference type="EnsemblMetazoa" id="Aqu2.1.02567_001">
    <property type="protein sequence ID" value="Aqu2.1.02567_001"/>
    <property type="gene ID" value="Aqu2.1.02567"/>
</dbReference>
<keyword evidence="4" id="KW-0812">Transmembrane</keyword>
<keyword evidence="3" id="KW-0245">EGF-like domain</keyword>
<dbReference type="InterPro" id="IPR015919">
    <property type="entry name" value="Cadherin-like_sf"/>
</dbReference>
<keyword evidence="11" id="KW-0472">Membrane</keyword>
<reference evidence="16" key="1">
    <citation type="submission" date="2017-05" db="UniProtKB">
        <authorList>
            <consortium name="EnsemblMetazoa"/>
        </authorList>
    </citation>
    <scope>IDENTIFICATION</scope>
</reference>
<feature type="domain" description="Cadherin" evidence="15">
    <location>
        <begin position="33"/>
        <end position="146"/>
    </location>
</feature>
<dbReference type="GO" id="GO:0005509">
    <property type="term" value="F:calcium ion binding"/>
    <property type="evidence" value="ECO:0007669"/>
    <property type="project" value="UniProtKB-UniRule"/>
</dbReference>
<evidence type="ECO:0000256" key="1">
    <source>
        <dbReference type="ARBA" id="ARBA00004251"/>
    </source>
</evidence>
<dbReference type="PROSITE" id="PS00232">
    <property type="entry name" value="CADHERIN_1"/>
    <property type="match status" value="1"/>
</dbReference>
<evidence type="ECO:0000256" key="9">
    <source>
        <dbReference type="ARBA" id="ARBA00022889"/>
    </source>
</evidence>
<dbReference type="Pfam" id="PF00028">
    <property type="entry name" value="Cadherin"/>
    <property type="match status" value="3"/>
</dbReference>
<protein>
    <recommendedName>
        <fullName evidence="15">Cadherin domain-containing protein</fullName>
    </recommendedName>
</protein>
<feature type="domain" description="Cadherin" evidence="15">
    <location>
        <begin position="263"/>
        <end position="361"/>
    </location>
</feature>
<evidence type="ECO:0000256" key="12">
    <source>
        <dbReference type="ARBA" id="ARBA00023157"/>
    </source>
</evidence>
<evidence type="ECO:0000256" key="2">
    <source>
        <dbReference type="ARBA" id="ARBA00022475"/>
    </source>
</evidence>
<evidence type="ECO:0000256" key="4">
    <source>
        <dbReference type="ARBA" id="ARBA00022692"/>
    </source>
</evidence>
<evidence type="ECO:0000256" key="14">
    <source>
        <dbReference type="PROSITE-ProRule" id="PRU00043"/>
    </source>
</evidence>
<comment type="subcellular location">
    <subcellularLocation>
        <location evidence="1">Cell membrane</location>
        <topology evidence="1">Single-pass type I membrane protein</topology>
    </subcellularLocation>
</comment>
<dbReference type="InterPro" id="IPR020894">
    <property type="entry name" value="Cadherin_CS"/>
</dbReference>
<dbReference type="PROSITE" id="PS50268">
    <property type="entry name" value="CADHERIN_2"/>
    <property type="match status" value="4"/>
</dbReference>
<dbReference type="GO" id="GO:0007156">
    <property type="term" value="P:homophilic cell adhesion via plasma membrane adhesion molecules"/>
    <property type="evidence" value="ECO:0007669"/>
    <property type="project" value="InterPro"/>
</dbReference>
<dbReference type="SMART" id="SM00112">
    <property type="entry name" value="CA"/>
    <property type="match status" value="4"/>
</dbReference>
<keyword evidence="2" id="KW-1003">Cell membrane</keyword>
<dbReference type="eggNOG" id="KOG1219">
    <property type="taxonomic scope" value="Eukaryota"/>
</dbReference>
<evidence type="ECO:0000256" key="11">
    <source>
        <dbReference type="ARBA" id="ARBA00023136"/>
    </source>
</evidence>
<dbReference type="AlphaFoldDB" id="A0A1X7SKI5"/>
<keyword evidence="13" id="KW-0325">Glycoprotein</keyword>
<dbReference type="CDD" id="cd11304">
    <property type="entry name" value="Cadherin_repeat"/>
    <property type="match status" value="4"/>
</dbReference>
<dbReference type="PRINTS" id="PR00205">
    <property type="entry name" value="CADHERIN"/>
</dbReference>
<evidence type="ECO:0000256" key="8">
    <source>
        <dbReference type="ARBA" id="ARBA00022837"/>
    </source>
</evidence>
<sequence length="505" mass="55501">KFQLIFRIVNGHFNPTQTTYLSICEENDNSPTFSPPYNWTVYENSPSGTLVDTLEAVDDDDGSFCSSDAINEEDNVIHYFILSENLTEFDIEQTTGRVTVEGPIDYEEIKNFTVEFFAEDLGVPSLNGTTSVLIQVLDVNDNAPMFEKLNYSDSIVENSTSGTELGVRMQVSDDDSGINAEIRYRISDGEGKDDFSIDSVTGIVSVFKSLDRERQQSYTLTITAYDLGSPSLEDNTTLFIAVLDIDDSPPIFVGVSSMYYQTENTEVGSQIITIRAFDADTSNDRPITYTPLVSLSSSPLPFFINGTTGAIITNDSLCTTVNATYVFNVTAQDKPGGTLNFQTTMTITLLVYDDNSIAPYFDRPEYVFQVQDGSSIGTKLGTYEAADRDICSYPLFYDIIDSTDVSIDNVTAELTANIDLDRDTTHLHKATIRVSDSGTNDVKTGTALVYIIVGGGVIPVGIESNRGFPVSDPVRDSSTSFSRDHSYFYDAYIGNTKTLTTSLAQ</sequence>
<keyword evidence="9" id="KW-0130">Cell adhesion</keyword>
<proteinExistence type="predicted"/>
<organism evidence="16">
    <name type="scientific">Amphimedon queenslandica</name>
    <name type="common">Sponge</name>
    <dbReference type="NCBI Taxonomy" id="400682"/>
    <lineage>
        <taxon>Eukaryota</taxon>
        <taxon>Metazoa</taxon>
        <taxon>Porifera</taxon>
        <taxon>Demospongiae</taxon>
        <taxon>Heteroscleromorpha</taxon>
        <taxon>Haplosclerida</taxon>
        <taxon>Niphatidae</taxon>
        <taxon>Amphimedon</taxon>
    </lineage>
</organism>
<evidence type="ECO:0000256" key="6">
    <source>
        <dbReference type="ARBA" id="ARBA00022729"/>
    </source>
</evidence>
<dbReference type="FunFam" id="2.60.40.60:FF:000123">
    <property type="entry name" value="Protocadherin beta 4"/>
    <property type="match status" value="1"/>
</dbReference>
<evidence type="ECO:0000313" key="16">
    <source>
        <dbReference type="EnsemblMetazoa" id="Aqu2.1.02567_001"/>
    </source>
</evidence>
<keyword evidence="6" id="KW-0732">Signal</keyword>
<evidence type="ECO:0000256" key="5">
    <source>
        <dbReference type="ARBA" id="ARBA00022723"/>
    </source>
</evidence>
<keyword evidence="8 14" id="KW-0106">Calcium</keyword>
<dbReference type="OMA" id="MCSERIS"/>
<dbReference type="InterPro" id="IPR050174">
    <property type="entry name" value="Protocadherin/Cadherin-CA"/>
</dbReference>
<evidence type="ECO:0000259" key="15">
    <source>
        <dbReference type="PROSITE" id="PS50268"/>
    </source>
</evidence>
<keyword evidence="12" id="KW-1015">Disulfide bond</keyword>
<accession>A0A1X7SKI5</accession>
<evidence type="ECO:0000256" key="10">
    <source>
        <dbReference type="ARBA" id="ARBA00022989"/>
    </source>
</evidence>
<evidence type="ECO:0000256" key="3">
    <source>
        <dbReference type="ARBA" id="ARBA00022536"/>
    </source>
</evidence>
<dbReference type="PANTHER" id="PTHR24028:SF328">
    <property type="entry name" value="CADHERIN-3"/>
    <property type="match status" value="1"/>
</dbReference>
<feature type="domain" description="Cadherin" evidence="15">
    <location>
        <begin position="147"/>
        <end position="252"/>
    </location>
</feature>
<dbReference type="InParanoid" id="A0A1X7SKI5"/>
<feature type="domain" description="Cadherin" evidence="15">
    <location>
        <begin position="362"/>
        <end position="453"/>
    </location>
</feature>
<dbReference type="GO" id="GO:0005886">
    <property type="term" value="C:plasma membrane"/>
    <property type="evidence" value="ECO:0007669"/>
    <property type="project" value="UniProtKB-SubCell"/>
</dbReference>
<dbReference type="OrthoDB" id="6252479at2759"/>